<comment type="caution">
    <text evidence="1">The sequence shown here is derived from an EMBL/GenBank/DDBJ whole genome shotgun (WGS) entry which is preliminary data.</text>
</comment>
<dbReference type="Proteomes" id="UP000245207">
    <property type="component" value="Unassembled WGS sequence"/>
</dbReference>
<evidence type="ECO:0000313" key="1">
    <source>
        <dbReference type="EMBL" id="PWA93864.1"/>
    </source>
</evidence>
<dbReference type="Pfam" id="PF13419">
    <property type="entry name" value="HAD_2"/>
    <property type="match status" value="1"/>
</dbReference>
<sequence length="113" mass="13201">MRIFHNKQYCIAHFCSTFNTINNLSHLTNTMNGHRISAVIFDLDGTLLNTELVTQEILKEFLARYGKVVDLEKEKKRFGMIHHESAIATVKDYDLPITPQQYSESIMPMYYEK</sequence>
<dbReference type="GO" id="GO:0043136">
    <property type="term" value="F:sn-glycerol 3-phosphatase activity"/>
    <property type="evidence" value="ECO:0007669"/>
    <property type="project" value="TreeGrafter"/>
</dbReference>
<organism evidence="1 2">
    <name type="scientific">Artemisia annua</name>
    <name type="common">Sweet wormwood</name>
    <dbReference type="NCBI Taxonomy" id="35608"/>
    <lineage>
        <taxon>Eukaryota</taxon>
        <taxon>Viridiplantae</taxon>
        <taxon>Streptophyta</taxon>
        <taxon>Embryophyta</taxon>
        <taxon>Tracheophyta</taxon>
        <taxon>Spermatophyta</taxon>
        <taxon>Magnoliopsida</taxon>
        <taxon>eudicotyledons</taxon>
        <taxon>Gunneridae</taxon>
        <taxon>Pentapetalae</taxon>
        <taxon>asterids</taxon>
        <taxon>campanulids</taxon>
        <taxon>Asterales</taxon>
        <taxon>Asteraceae</taxon>
        <taxon>Asteroideae</taxon>
        <taxon>Anthemideae</taxon>
        <taxon>Artemisiinae</taxon>
        <taxon>Artemisia</taxon>
    </lineage>
</organism>
<reference evidence="1 2" key="1">
    <citation type="journal article" date="2018" name="Mol. Plant">
        <title>The genome of Artemisia annua provides insight into the evolution of Asteraceae family and artemisinin biosynthesis.</title>
        <authorList>
            <person name="Shen Q."/>
            <person name="Zhang L."/>
            <person name="Liao Z."/>
            <person name="Wang S."/>
            <person name="Yan T."/>
            <person name="Shi P."/>
            <person name="Liu M."/>
            <person name="Fu X."/>
            <person name="Pan Q."/>
            <person name="Wang Y."/>
            <person name="Lv Z."/>
            <person name="Lu X."/>
            <person name="Zhang F."/>
            <person name="Jiang W."/>
            <person name="Ma Y."/>
            <person name="Chen M."/>
            <person name="Hao X."/>
            <person name="Li L."/>
            <person name="Tang Y."/>
            <person name="Lv G."/>
            <person name="Zhou Y."/>
            <person name="Sun X."/>
            <person name="Brodelius P.E."/>
            <person name="Rose J.K.C."/>
            <person name="Tang K."/>
        </authorList>
    </citation>
    <scope>NUCLEOTIDE SEQUENCE [LARGE SCALE GENOMIC DNA]</scope>
    <source>
        <strain evidence="2">cv. Huhao1</strain>
        <tissue evidence="1">Leaf</tissue>
    </source>
</reference>
<evidence type="ECO:0000313" key="2">
    <source>
        <dbReference type="Proteomes" id="UP000245207"/>
    </source>
</evidence>
<accession>A0A2U1Q788</accession>
<dbReference type="AlphaFoldDB" id="A0A2U1Q788"/>
<dbReference type="GO" id="GO:0006114">
    <property type="term" value="P:glycerol biosynthetic process"/>
    <property type="evidence" value="ECO:0007669"/>
    <property type="project" value="TreeGrafter"/>
</dbReference>
<dbReference type="STRING" id="35608.A0A2U1Q788"/>
<dbReference type="OrthoDB" id="276388at2759"/>
<dbReference type="PANTHER" id="PTHR18901">
    <property type="entry name" value="2-DEOXYGLUCOSE-6-PHOSPHATE PHOSPHATASE 2"/>
    <property type="match status" value="1"/>
</dbReference>
<dbReference type="PANTHER" id="PTHR18901:SF44">
    <property type="entry name" value="OS01G0757900 PROTEIN"/>
    <property type="match status" value="1"/>
</dbReference>
<proteinExistence type="predicted"/>
<dbReference type="EMBL" id="PKPP01000351">
    <property type="protein sequence ID" value="PWA93864.1"/>
    <property type="molecule type" value="Genomic_DNA"/>
</dbReference>
<keyword evidence="2" id="KW-1185">Reference proteome</keyword>
<dbReference type="InterPro" id="IPR023198">
    <property type="entry name" value="PGP-like_dom2"/>
</dbReference>
<dbReference type="PROSITE" id="PS01228">
    <property type="entry name" value="COF_1"/>
    <property type="match status" value="1"/>
</dbReference>
<dbReference type="SUPFAM" id="SSF56784">
    <property type="entry name" value="HAD-like"/>
    <property type="match status" value="1"/>
</dbReference>
<dbReference type="InterPro" id="IPR036412">
    <property type="entry name" value="HAD-like_sf"/>
</dbReference>
<protein>
    <submittedName>
        <fullName evidence="1">Cof protein</fullName>
    </submittedName>
</protein>
<dbReference type="Gene3D" id="1.10.150.240">
    <property type="entry name" value="Putative phosphatase, domain 2"/>
    <property type="match status" value="1"/>
</dbReference>
<gene>
    <name evidence="1" type="ORF">CTI12_AA066820</name>
</gene>
<dbReference type="InterPro" id="IPR041492">
    <property type="entry name" value="HAD_2"/>
</dbReference>
<name>A0A2U1Q788_ARTAN</name>